<dbReference type="CDD" id="cd00796">
    <property type="entry name" value="INT_Rci_Hp1_C"/>
    <property type="match status" value="1"/>
</dbReference>
<dbReference type="GO" id="GO:0003677">
    <property type="term" value="F:DNA binding"/>
    <property type="evidence" value="ECO:0007669"/>
    <property type="project" value="UniProtKB-KW"/>
</dbReference>
<comment type="similarity">
    <text evidence="1">Belongs to the 'phage' integrase family.</text>
</comment>
<evidence type="ECO:0000313" key="6">
    <source>
        <dbReference type="EMBL" id="EDP46840.1"/>
    </source>
</evidence>
<evidence type="ECO:0000256" key="4">
    <source>
        <dbReference type="ARBA" id="ARBA00023172"/>
    </source>
</evidence>
<dbReference type="InterPro" id="IPR002104">
    <property type="entry name" value="Integrase_catalytic"/>
</dbReference>
<protein>
    <submittedName>
        <fullName evidence="6">Site-specific recombinase, phage integrase family</fullName>
    </submittedName>
</protein>
<evidence type="ECO:0000256" key="2">
    <source>
        <dbReference type="ARBA" id="ARBA00022908"/>
    </source>
</evidence>
<dbReference type="GO" id="GO:0015074">
    <property type="term" value="P:DNA integration"/>
    <property type="evidence" value="ECO:0007669"/>
    <property type="project" value="UniProtKB-KW"/>
</dbReference>
<evidence type="ECO:0000313" key="7">
    <source>
        <dbReference type="Proteomes" id="UP000054075"/>
    </source>
</evidence>
<dbReference type="EMBL" id="AAQJ02000001">
    <property type="protein sequence ID" value="EDP46840.1"/>
    <property type="molecule type" value="Genomic_DNA"/>
</dbReference>
<proteinExistence type="inferred from homology"/>
<dbReference type="Proteomes" id="UP000054075">
    <property type="component" value="Unassembled WGS sequence"/>
</dbReference>
<evidence type="ECO:0000256" key="1">
    <source>
        <dbReference type="ARBA" id="ARBA00008857"/>
    </source>
</evidence>
<accession>A8PLM1</accession>
<dbReference type="GO" id="GO:0006310">
    <property type="term" value="P:DNA recombination"/>
    <property type="evidence" value="ECO:0007669"/>
    <property type="project" value="UniProtKB-KW"/>
</dbReference>
<dbReference type="OrthoDB" id="9057547at2"/>
<feature type="domain" description="Tyr recombinase" evidence="5">
    <location>
        <begin position="155"/>
        <end position="323"/>
    </location>
</feature>
<dbReference type="InterPro" id="IPR013762">
    <property type="entry name" value="Integrase-like_cat_sf"/>
</dbReference>
<sequence length="336" mass="39243">MALCKRNNIWWIRFSHNGKRIQKSTETTNKAAAQELHDRLKSDLWRLGKLNEKPEKLWQEAVVKWLDVCKRKSKRSLEEAGFHLMWVEPYLKNKKLIEIDIDLIDEIIQAKRSEKKVSNATINRLLEVIRAILNNAFKKGWVEKIPSISLFDEIERDRWLTKDEAERLLKELPPHLSDMAAFSLLTGLRKANVTGLKWRNVDLVRRHAFVSASQSKTNKAIPVPLSTEAVAIIRKQVGKHIEFVFTYEGKPMKQCCTRSWRKALKRAGIEDFRWHDLRHTWASWHVQNGTSLYELQRLGGWSSYNTVQRYAHLNSQQLQEAAERVACTNLVHGTFK</sequence>
<dbReference type="InterPro" id="IPR011010">
    <property type="entry name" value="DNA_brk_join_enz"/>
</dbReference>
<dbReference type="Gene3D" id="1.10.443.10">
    <property type="entry name" value="Intergrase catalytic core"/>
    <property type="match status" value="1"/>
</dbReference>
<dbReference type="InterPro" id="IPR050090">
    <property type="entry name" value="Tyrosine_recombinase_XerCD"/>
</dbReference>
<reference evidence="6" key="2">
    <citation type="submission" date="2007-10" db="EMBL/GenBank/DDBJ databases">
        <authorList>
            <person name="Myers G.S."/>
        </authorList>
    </citation>
    <scope>NUCLEOTIDE SEQUENCE [LARGE SCALE GENOMIC DNA]</scope>
</reference>
<dbReference type="InterPro" id="IPR025269">
    <property type="entry name" value="SAM-like_dom"/>
</dbReference>
<dbReference type="Pfam" id="PF00589">
    <property type="entry name" value="Phage_integrase"/>
    <property type="match status" value="1"/>
</dbReference>
<evidence type="ECO:0000259" key="5">
    <source>
        <dbReference type="PROSITE" id="PS51898"/>
    </source>
</evidence>
<keyword evidence="4" id="KW-0233">DNA recombination</keyword>
<evidence type="ECO:0000256" key="3">
    <source>
        <dbReference type="ARBA" id="ARBA00023125"/>
    </source>
</evidence>
<dbReference type="PANTHER" id="PTHR30349:SF64">
    <property type="entry name" value="PROPHAGE INTEGRASE INTD-RELATED"/>
    <property type="match status" value="1"/>
</dbReference>
<dbReference type="eggNOG" id="COG0582">
    <property type="taxonomic scope" value="Bacteria"/>
</dbReference>
<organism evidence="6 7">
    <name type="scientific">Rickettsiella grylli</name>
    <dbReference type="NCBI Taxonomy" id="59196"/>
    <lineage>
        <taxon>Bacteria</taxon>
        <taxon>Pseudomonadati</taxon>
        <taxon>Pseudomonadota</taxon>
        <taxon>Gammaproteobacteria</taxon>
        <taxon>Legionellales</taxon>
        <taxon>Coxiellaceae</taxon>
        <taxon>Rickettsiella</taxon>
    </lineage>
</organism>
<dbReference type="PANTHER" id="PTHR30349">
    <property type="entry name" value="PHAGE INTEGRASE-RELATED"/>
    <property type="match status" value="1"/>
</dbReference>
<dbReference type="Pfam" id="PF13102">
    <property type="entry name" value="Phage_int_SAM_5"/>
    <property type="match status" value="1"/>
</dbReference>
<keyword evidence="7" id="KW-1185">Reference proteome</keyword>
<dbReference type="Gene3D" id="1.10.150.130">
    <property type="match status" value="1"/>
</dbReference>
<reference evidence="6" key="1">
    <citation type="submission" date="2006-04" db="EMBL/GenBank/DDBJ databases">
        <authorList>
            <person name="Seshadri R."/>
            <person name="Federici B.A."/>
        </authorList>
    </citation>
    <scope>NUCLEOTIDE SEQUENCE [LARGE SCALE GENOMIC DNA]</scope>
</reference>
<dbReference type="PROSITE" id="PS51898">
    <property type="entry name" value="TYR_RECOMBINASE"/>
    <property type="match status" value="1"/>
</dbReference>
<name>A8PLM1_9COXI</name>
<gene>
    <name evidence="6" type="ORF">RICGR_0470</name>
</gene>
<comment type="caution">
    <text evidence="6">The sequence shown here is derived from an EMBL/GenBank/DDBJ whole genome shotgun (WGS) entry which is preliminary data.</text>
</comment>
<dbReference type="InterPro" id="IPR010998">
    <property type="entry name" value="Integrase_recombinase_N"/>
</dbReference>
<keyword evidence="3" id="KW-0238">DNA-binding</keyword>
<dbReference type="AlphaFoldDB" id="A8PLM1"/>
<dbReference type="STRING" id="59196.RICGR_0470"/>
<keyword evidence="2" id="KW-0229">DNA integration</keyword>
<dbReference type="SUPFAM" id="SSF56349">
    <property type="entry name" value="DNA breaking-rejoining enzymes"/>
    <property type="match status" value="1"/>
</dbReference>